<reference evidence="3 4" key="1">
    <citation type="submission" date="2024-09" db="EMBL/GenBank/DDBJ databases">
        <title>Taxonomic and Genotyping Characterization of Leptospira Strains isolated from Multiple Sources in Colombia highlights the importance of intermediate species.</title>
        <authorList>
            <person name="Torres Higuera L."/>
            <person name="Rojas Tapias D."/>
            <person name="Jimenez Velasquez S."/>
            <person name="Renjifo Ibanez C."/>
        </authorList>
    </citation>
    <scope>NUCLEOTIDE SEQUENCE [LARGE SCALE GENOMIC DNA]</scope>
    <source>
        <strain evidence="3 4">Lep080</strain>
    </source>
</reference>
<evidence type="ECO:0000256" key="1">
    <source>
        <dbReference type="ARBA" id="ARBA00009981"/>
    </source>
</evidence>
<dbReference type="SUPFAM" id="SSF143120">
    <property type="entry name" value="YefM-like"/>
    <property type="match status" value="1"/>
</dbReference>
<dbReference type="EMBL" id="JBHILJ010000002">
    <property type="protein sequence ID" value="MFB5736193.1"/>
    <property type="molecule type" value="Genomic_DNA"/>
</dbReference>
<sequence>MSQEILQLQKEIKPVNKLVGLLMALRMETVSAFEAKTHLSELLKKVQSGEIFMITHRGKPIAKLVPYSEASDLDTENAVQSLREIRASVNGSVDIGEFIREGRKW</sequence>
<accession>A0ABV5BLM1</accession>
<dbReference type="InterPro" id="IPR006442">
    <property type="entry name" value="Antitoxin_Phd/YefM"/>
</dbReference>
<comment type="similarity">
    <text evidence="1 2">Belongs to the phD/YefM antitoxin family.</text>
</comment>
<keyword evidence="4" id="KW-1185">Reference proteome</keyword>
<dbReference type="Gene3D" id="3.40.1620.10">
    <property type="entry name" value="YefM-like domain"/>
    <property type="match status" value="1"/>
</dbReference>
<evidence type="ECO:0000313" key="3">
    <source>
        <dbReference type="EMBL" id="MFB5736193.1"/>
    </source>
</evidence>
<evidence type="ECO:0000256" key="2">
    <source>
        <dbReference type="RuleBase" id="RU362080"/>
    </source>
</evidence>
<organism evidence="3 4">
    <name type="scientific">Leptospira wolffii</name>
    <dbReference type="NCBI Taxonomy" id="409998"/>
    <lineage>
        <taxon>Bacteria</taxon>
        <taxon>Pseudomonadati</taxon>
        <taxon>Spirochaetota</taxon>
        <taxon>Spirochaetia</taxon>
        <taxon>Leptospirales</taxon>
        <taxon>Leptospiraceae</taxon>
        <taxon>Leptospira</taxon>
    </lineage>
</organism>
<dbReference type="PANTHER" id="PTHR35377">
    <property type="entry name" value="ANTITOXIN VAPB49-RELATED-RELATED"/>
    <property type="match status" value="1"/>
</dbReference>
<dbReference type="InterPro" id="IPR051416">
    <property type="entry name" value="phD-YefM_TA_antitoxins"/>
</dbReference>
<gene>
    <name evidence="3" type="ORF">ACE5IX_06730</name>
</gene>
<protein>
    <recommendedName>
        <fullName evidence="2">Antitoxin</fullName>
    </recommendedName>
</protein>
<proteinExistence type="inferred from homology"/>
<evidence type="ECO:0000313" key="4">
    <source>
        <dbReference type="Proteomes" id="UP001580391"/>
    </source>
</evidence>
<dbReference type="Proteomes" id="UP001580391">
    <property type="component" value="Unassembled WGS sequence"/>
</dbReference>
<name>A0ABV5BLM1_9LEPT</name>
<comment type="function">
    <text evidence="2">Antitoxin component of a type II toxin-antitoxin (TA) system.</text>
</comment>
<dbReference type="NCBIfam" id="TIGR01552">
    <property type="entry name" value="phd_fam"/>
    <property type="match status" value="1"/>
</dbReference>
<dbReference type="Pfam" id="PF02604">
    <property type="entry name" value="PhdYeFM_antitox"/>
    <property type="match status" value="1"/>
</dbReference>
<dbReference type="PANTHER" id="PTHR35377:SF8">
    <property type="entry name" value="ANTITOXIN VAPB22"/>
    <property type="match status" value="1"/>
</dbReference>
<dbReference type="InterPro" id="IPR036165">
    <property type="entry name" value="YefM-like_sf"/>
</dbReference>
<dbReference type="RefSeq" id="WP_375516831.1">
    <property type="nucleotide sequence ID" value="NZ_JBHILI010000002.1"/>
</dbReference>
<comment type="caution">
    <text evidence="3">The sequence shown here is derived from an EMBL/GenBank/DDBJ whole genome shotgun (WGS) entry which is preliminary data.</text>
</comment>